<accession>A0ABT0VBR3</accession>
<name>A0ABT0VBR3_9HYPH</name>
<dbReference type="Proteomes" id="UP001155079">
    <property type="component" value="Unassembled WGS sequence"/>
</dbReference>
<comment type="caution">
    <text evidence="1">The sequence shown here is derived from an EMBL/GenBank/DDBJ whole genome shotgun (WGS) entry which is preliminary data.</text>
</comment>
<proteinExistence type="predicted"/>
<evidence type="ECO:0000313" key="1">
    <source>
        <dbReference type="EMBL" id="MCM2403322.1"/>
    </source>
</evidence>
<gene>
    <name evidence="1" type="ORF">NBH20_19305</name>
</gene>
<organism evidence="1 2">
    <name type="scientific">Ciceribacter sichuanensis</name>
    <dbReference type="NCBI Taxonomy" id="2949647"/>
    <lineage>
        <taxon>Bacteria</taxon>
        <taxon>Pseudomonadati</taxon>
        <taxon>Pseudomonadota</taxon>
        <taxon>Alphaproteobacteria</taxon>
        <taxon>Hyphomicrobiales</taxon>
        <taxon>Rhizobiaceae</taxon>
        <taxon>Ciceribacter</taxon>
    </lineage>
</organism>
<dbReference type="RefSeq" id="WP_250946267.1">
    <property type="nucleotide sequence ID" value="NZ_JAMQAY010000008.1"/>
</dbReference>
<keyword evidence="2" id="KW-1185">Reference proteome</keyword>
<dbReference type="EMBL" id="JAMQAY010000008">
    <property type="protein sequence ID" value="MCM2403322.1"/>
    <property type="molecule type" value="Genomic_DNA"/>
</dbReference>
<protein>
    <submittedName>
        <fullName evidence="1">Uncharacterized protein</fullName>
    </submittedName>
</protein>
<sequence length="63" mass="6985">MRDVQPDDAPVPITVMDEVSFTKGRDGPFGGLSSARRLDVFCLQDGESRDFMFLGRFSGEEQA</sequence>
<evidence type="ECO:0000313" key="2">
    <source>
        <dbReference type="Proteomes" id="UP001155079"/>
    </source>
</evidence>
<reference evidence="1 2" key="1">
    <citation type="submission" date="2022-06" db="EMBL/GenBank/DDBJ databases">
        <authorList>
            <person name="Sun Q."/>
        </authorList>
    </citation>
    <scope>NUCLEOTIDE SEQUENCE [LARGE SCALE GENOMIC DNA]</scope>
    <source>
        <strain evidence="1 2">S153</strain>
    </source>
</reference>